<dbReference type="EMBL" id="JBHMEC010000033">
    <property type="protein sequence ID" value="MFB9151593.1"/>
    <property type="molecule type" value="Genomic_DNA"/>
</dbReference>
<proteinExistence type="predicted"/>
<name>A0ABV5I4G7_9RHOB</name>
<evidence type="ECO:0000313" key="1">
    <source>
        <dbReference type="EMBL" id="MFB9151593.1"/>
    </source>
</evidence>
<accession>A0ABV5I4G7</accession>
<organism evidence="1 2">
    <name type="scientific">Roseovarius ramblicola</name>
    <dbReference type="NCBI Taxonomy" id="2022336"/>
    <lineage>
        <taxon>Bacteria</taxon>
        <taxon>Pseudomonadati</taxon>
        <taxon>Pseudomonadota</taxon>
        <taxon>Alphaproteobacteria</taxon>
        <taxon>Rhodobacterales</taxon>
        <taxon>Roseobacteraceae</taxon>
        <taxon>Roseovarius</taxon>
    </lineage>
</organism>
<dbReference type="Proteomes" id="UP001589670">
    <property type="component" value="Unassembled WGS sequence"/>
</dbReference>
<protein>
    <submittedName>
        <fullName evidence="1">Uncharacterized protein</fullName>
    </submittedName>
</protein>
<evidence type="ECO:0000313" key="2">
    <source>
        <dbReference type="Proteomes" id="UP001589670"/>
    </source>
</evidence>
<gene>
    <name evidence="1" type="ORF">ACFFU4_17700</name>
</gene>
<sequence length="59" mass="6383">MLEEALEIQVMTQSEFNWASLEMEPAEAVDGAQTGATDWLTIPAAEEFSRAPPAETPSS</sequence>
<reference evidence="1 2" key="1">
    <citation type="submission" date="2024-09" db="EMBL/GenBank/DDBJ databases">
        <authorList>
            <person name="Sun Q."/>
            <person name="Mori K."/>
        </authorList>
    </citation>
    <scope>NUCLEOTIDE SEQUENCE [LARGE SCALE GENOMIC DNA]</scope>
    <source>
        <strain evidence="1 2">CECT 9424</strain>
    </source>
</reference>
<keyword evidence="2" id="KW-1185">Reference proteome</keyword>
<comment type="caution">
    <text evidence="1">The sequence shown here is derived from an EMBL/GenBank/DDBJ whole genome shotgun (WGS) entry which is preliminary data.</text>
</comment>
<dbReference type="RefSeq" id="WP_377071221.1">
    <property type="nucleotide sequence ID" value="NZ_JBHMEC010000033.1"/>
</dbReference>